<gene>
    <name evidence="2" type="ORF">BRARA_H00256</name>
</gene>
<dbReference type="AlphaFoldDB" id="A0A397Y863"/>
<dbReference type="Proteomes" id="UP000264353">
    <property type="component" value="Chromosome A8"/>
</dbReference>
<keyword evidence="1" id="KW-0472">Membrane</keyword>
<evidence type="ECO:0000313" key="3">
    <source>
        <dbReference type="Proteomes" id="UP000264353"/>
    </source>
</evidence>
<accession>A0A397Y863</accession>
<sequence length="71" mass="8256">MLLSQQKSNGAIVAEISYLCVFGFIKDYALLLSFLNSVFAGLEPFRYYYLLVHLSFFRKKNLHCFGSIYVF</sequence>
<evidence type="ECO:0000256" key="1">
    <source>
        <dbReference type="SAM" id="Phobius"/>
    </source>
</evidence>
<feature type="transmembrane region" description="Helical" evidence="1">
    <location>
        <begin position="28"/>
        <end position="49"/>
    </location>
</feature>
<name>A0A397Y863_BRACM</name>
<keyword evidence="1" id="KW-1133">Transmembrane helix</keyword>
<reference evidence="2 3" key="1">
    <citation type="submission" date="2018-06" db="EMBL/GenBank/DDBJ databases">
        <title>WGS assembly of Brassica rapa FPsc.</title>
        <authorList>
            <person name="Bowman J."/>
            <person name="Kohchi T."/>
            <person name="Yamato K."/>
            <person name="Jenkins J."/>
            <person name="Shu S."/>
            <person name="Ishizaki K."/>
            <person name="Yamaoka S."/>
            <person name="Nishihama R."/>
            <person name="Nakamura Y."/>
            <person name="Berger F."/>
            <person name="Adam C."/>
            <person name="Aki S."/>
            <person name="Althoff F."/>
            <person name="Araki T."/>
            <person name="Arteaga-Vazquez M."/>
            <person name="Balasubrmanian S."/>
            <person name="Bauer D."/>
            <person name="Boehm C."/>
            <person name="Briginshaw L."/>
            <person name="Caballero-Perez J."/>
            <person name="Catarino B."/>
            <person name="Chen F."/>
            <person name="Chiyoda S."/>
            <person name="Chovatia M."/>
            <person name="Davies K."/>
            <person name="Delmans M."/>
            <person name="Demura T."/>
            <person name="Dierschke T."/>
            <person name="Dolan L."/>
            <person name="Dorantes-Acosta A."/>
            <person name="Eklund D."/>
            <person name="Florent S."/>
            <person name="Flores-Sandoval E."/>
            <person name="Fujiyama A."/>
            <person name="Fukuzawa H."/>
            <person name="Galik B."/>
            <person name="Grimanelli D."/>
            <person name="Grimwood J."/>
            <person name="Grossniklaus U."/>
            <person name="Hamada T."/>
            <person name="Haseloff J."/>
            <person name="Hetherington A."/>
            <person name="Higo A."/>
            <person name="Hirakawa Y."/>
            <person name="Hundley H."/>
            <person name="Ikeda Y."/>
            <person name="Inoue K."/>
            <person name="Inoue S."/>
            <person name="Ishida S."/>
            <person name="Jia Q."/>
            <person name="Kakita M."/>
            <person name="Kanazawa T."/>
            <person name="Kawai Y."/>
            <person name="Kawashima T."/>
            <person name="Kennedy M."/>
            <person name="Kinose K."/>
            <person name="Kinoshita T."/>
            <person name="Kohara Y."/>
            <person name="Koide E."/>
            <person name="Komatsu K."/>
            <person name="Kopischke S."/>
            <person name="Kubo M."/>
            <person name="Kyozuka J."/>
            <person name="Lagercrantz U."/>
            <person name="Lin S."/>
            <person name="Lindquist E."/>
            <person name="Lipzen A."/>
            <person name="Lu C."/>
            <person name="Luna E."/>
            <person name="Martienssen R."/>
            <person name="Minamino N."/>
            <person name="Mizutani M."/>
            <person name="Mizutani M."/>
            <person name="Mochizuki N."/>
            <person name="Monte I."/>
            <person name="Mosher R."/>
            <person name="Nagasaki H."/>
            <person name="Nakagami H."/>
            <person name="Naramoto S."/>
            <person name="Nishitani K."/>
            <person name="Ohtani M."/>
            <person name="Okamoto T."/>
            <person name="Okumura M."/>
            <person name="Phillips J."/>
            <person name="Pollak B."/>
            <person name="Reinders A."/>
            <person name="Roevekamp M."/>
            <person name="Sano R."/>
            <person name="Sawa S."/>
            <person name="Schmid M."/>
            <person name="Shirakawa M."/>
            <person name="Solano R."/>
            <person name="Spunde A."/>
            <person name="Suetsugu N."/>
            <person name="Sugano S."/>
            <person name="Sugiyama A."/>
            <person name="Sun R."/>
            <person name="Suzuki Y."/>
            <person name="Takenaka M."/>
            <person name="Takezawa D."/>
            <person name="Tomogane H."/>
            <person name="Tsuzuki M."/>
            <person name="Ueda T."/>
            <person name="Umeda M."/>
            <person name="Ward J."/>
            <person name="Watanabe Y."/>
            <person name="Yazaki K."/>
            <person name="Yokoyama R."/>
            <person name="Yoshitake Y."/>
            <person name="Yotsui I."/>
            <person name="Zachgo S."/>
            <person name="Schmutz J."/>
        </authorList>
    </citation>
    <scope>NUCLEOTIDE SEQUENCE [LARGE SCALE GENOMIC DNA]</scope>
    <source>
        <strain evidence="3">cv. B-3</strain>
    </source>
</reference>
<dbReference type="EMBL" id="CM010635">
    <property type="protein sequence ID" value="RID49457.1"/>
    <property type="molecule type" value="Genomic_DNA"/>
</dbReference>
<protein>
    <submittedName>
        <fullName evidence="2">Uncharacterized protein</fullName>
    </submittedName>
</protein>
<keyword evidence="1" id="KW-0812">Transmembrane</keyword>
<evidence type="ECO:0000313" key="2">
    <source>
        <dbReference type="EMBL" id="RID49457.1"/>
    </source>
</evidence>
<proteinExistence type="predicted"/>
<organism evidence="2 3">
    <name type="scientific">Brassica campestris</name>
    <name type="common">Field mustard</name>
    <dbReference type="NCBI Taxonomy" id="3711"/>
    <lineage>
        <taxon>Eukaryota</taxon>
        <taxon>Viridiplantae</taxon>
        <taxon>Streptophyta</taxon>
        <taxon>Embryophyta</taxon>
        <taxon>Tracheophyta</taxon>
        <taxon>Spermatophyta</taxon>
        <taxon>Magnoliopsida</taxon>
        <taxon>eudicotyledons</taxon>
        <taxon>Gunneridae</taxon>
        <taxon>Pentapetalae</taxon>
        <taxon>rosids</taxon>
        <taxon>malvids</taxon>
        <taxon>Brassicales</taxon>
        <taxon>Brassicaceae</taxon>
        <taxon>Brassiceae</taxon>
        <taxon>Brassica</taxon>
    </lineage>
</organism>